<evidence type="ECO:0000313" key="2">
    <source>
        <dbReference type="EMBL" id="KAL3085293.1"/>
    </source>
</evidence>
<keyword evidence="3" id="KW-1185">Reference proteome</keyword>
<accession>A0ABD2J6Y9</accession>
<feature type="compositionally biased region" description="Basic and acidic residues" evidence="1">
    <location>
        <begin position="304"/>
        <end position="318"/>
    </location>
</feature>
<feature type="region of interest" description="Disordered" evidence="1">
    <location>
        <begin position="513"/>
        <end position="589"/>
    </location>
</feature>
<name>A0ABD2J6Y9_HETSC</name>
<dbReference type="EMBL" id="JBICCN010000232">
    <property type="protein sequence ID" value="KAL3085293.1"/>
    <property type="molecule type" value="Genomic_DNA"/>
</dbReference>
<sequence length="648" mass="72169">MASQAVASQASTYSTPIRIWIEVNGNCQVERRLRHTTVVPLEQMREDIEFHYAGFLGVKEFCGVSINCRHDIMDATKTTTDLLDEHGDCPSLRYVSLSDAFFSTGPDAQNRRDDQIGDRIRLHVPRVTEFLQKNEHVVGALVELLTNQQGWRLTEEQIAQFFLNNPIVAPTSGTDETDGGTTAEPKKDGPTQKTDDDTDEPKEAKKTDEPKEAKKTDEPKEAKKTDEPKEAKKTDEPKEAEETDETNDGALDESPNADDGECHVRRVLRHLLALTFRHGPGPKCDCSFCSSSANFRSPTRRRVREQLADRQAMDEADKAAQQQQKQGHKKPQKPDEHAADDDGMSAELRRLARCHSWLYHPGTKSRPSRTVLHPMQTEGQSDGGQMNGKKQNECLKSAGNLPSSSADEEGRRWSVLMLFRHHSPFLIPMVFFHDEWFVQLDIYRTKCNATHGTTPTAKSADAKVKRIIDTLTEEYREKLTKVLNSARNPMLDMRQLLDDLCLSPATFKPSALETMDSSLRRPSAADFKEPNESAAPSLSPSSAASLNKSPGREFSARHRNGGTNETEGQKMGAEEDDNNGTTPTTMAPSSPYYNSMFNIEDPVWKPIGPLDEHHWPAQFIGTRSGSKSRPAAAATGKKVSSSKAKKGE</sequence>
<feature type="compositionally biased region" description="Low complexity" evidence="1">
    <location>
        <begin position="171"/>
        <end position="182"/>
    </location>
</feature>
<feature type="compositionally biased region" description="Polar residues" evidence="1">
    <location>
        <begin position="579"/>
        <end position="589"/>
    </location>
</feature>
<evidence type="ECO:0000256" key="1">
    <source>
        <dbReference type="SAM" id="MobiDB-lite"/>
    </source>
</evidence>
<reference evidence="2 3" key="1">
    <citation type="submission" date="2024-10" db="EMBL/GenBank/DDBJ databases">
        <authorList>
            <person name="Kim D."/>
        </authorList>
    </citation>
    <scope>NUCLEOTIDE SEQUENCE [LARGE SCALE GENOMIC DNA]</scope>
    <source>
        <strain evidence="2">Taebaek</strain>
    </source>
</reference>
<feature type="region of interest" description="Disordered" evidence="1">
    <location>
        <begin position="167"/>
        <end position="259"/>
    </location>
</feature>
<gene>
    <name evidence="2" type="ORF">niasHS_010362</name>
</gene>
<feature type="compositionally biased region" description="Low complexity" evidence="1">
    <location>
        <begin position="532"/>
        <end position="549"/>
    </location>
</feature>
<dbReference type="InterPro" id="IPR037219">
    <property type="entry name" value="Peptidase_M41-like"/>
</dbReference>
<feature type="region of interest" description="Disordered" evidence="1">
    <location>
        <begin position="620"/>
        <end position="648"/>
    </location>
</feature>
<comment type="caution">
    <text evidence="2">The sequence shown here is derived from an EMBL/GenBank/DDBJ whole genome shotgun (WGS) entry which is preliminary data.</text>
</comment>
<feature type="region of interest" description="Disordered" evidence="1">
    <location>
        <begin position="289"/>
        <end position="342"/>
    </location>
</feature>
<dbReference type="Proteomes" id="UP001620645">
    <property type="component" value="Unassembled WGS sequence"/>
</dbReference>
<proteinExistence type="predicted"/>
<feature type="compositionally biased region" description="Basic and acidic residues" evidence="1">
    <location>
        <begin position="184"/>
        <end position="237"/>
    </location>
</feature>
<feature type="compositionally biased region" description="Low complexity" evidence="1">
    <location>
        <begin position="631"/>
        <end position="642"/>
    </location>
</feature>
<dbReference type="AlphaFoldDB" id="A0ABD2J6Y9"/>
<evidence type="ECO:0000313" key="3">
    <source>
        <dbReference type="Proteomes" id="UP001620645"/>
    </source>
</evidence>
<dbReference type="SUPFAM" id="SSF140990">
    <property type="entry name" value="FtsH protease domain-like"/>
    <property type="match status" value="1"/>
</dbReference>
<protein>
    <submittedName>
        <fullName evidence="2">Uncharacterized protein</fullName>
    </submittedName>
</protein>
<organism evidence="2 3">
    <name type="scientific">Heterodera schachtii</name>
    <name type="common">Sugarbeet cyst nematode worm</name>
    <name type="synonym">Tylenchus schachtii</name>
    <dbReference type="NCBI Taxonomy" id="97005"/>
    <lineage>
        <taxon>Eukaryota</taxon>
        <taxon>Metazoa</taxon>
        <taxon>Ecdysozoa</taxon>
        <taxon>Nematoda</taxon>
        <taxon>Chromadorea</taxon>
        <taxon>Rhabditida</taxon>
        <taxon>Tylenchina</taxon>
        <taxon>Tylenchomorpha</taxon>
        <taxon>Tylenchoidea</taxon>
        <taxon>Heteroderidae</taxon>
        <taxon>Heteroderinae</taxon>
        <taxon>Heterodera</taxon>
    </lineage>
</organism>
<feature type="compositionally biased region" description="Acidic residues" evidence="1">
    <location>
        <begin position="238"/>
        <end position="259"/>
    </location>
</feature>